<reference evidence="3" key="1">
    <citation type="journal article" date="2013" name="Nat. Genet.">
        <title>The draft genomes of soft-shell turtle and green sea turtle yield insights into the development and evolution of the turtle-specific body plan.</title>
        <authorList>
            <person name="Wang Z."/>
            <person name="Pascual-Anaya J."/>
            <person name="Zadissa A."/>
            <person name="Li W."/>
            <person name="Niimura Y."/>
            <person name="Huang Z."/>
            <person name="Li C."/>
            <person name="White S."/>
            <person name="Xiong Z."/>
            <person name="Fang D."/>
            <person name="Wang B."/>
            <person name="Ming Y."/>
            <person name="Chen Y."/>
            <person name="Zheng Y."/>
            <person name="Kuraku S."/>
            <person name="Pignatelli M."/>
            <person name="Herrero J."/>
            <person name="Beal K."/>
            <person name="Nozawa M."/>
            <person name="Li Q."/>
            <person name="Wang J."/>
            <person name="Zhang H."/>
            <person name="Yu L."/>
            <person name="Shigenobu S."/>
            <person name="Wang J."/>
            <person name="Liu J."/>
            <person name="Flicek P."/>
            <person name="Searle S."/>
            <person name="Wang J."/>
            <person name="Kuratani S."/>
            <person name="Yin Y."/>
            <person name="Aken B."/>
            <person name="Zhang G."/>
            <person name="Irie N."/>
        </authorList>
    </citation>
    <scope>NUCLEOTIDE SEQUENCE [LARGE SCALE GENOMIC DNA]</scope>
</reference>
<keyword evidence="3" id="KW-1185">Reference proteome</keyword>
<feature type="region of interest" description="Disordered" evidence="1">
    <location>
        <begin position="92"/>
        <end position="111"/>
    </location>
</feature>
<evidence type="ECO:0000256" key="1">
    <source>
        <dbReference type="SAM" id="MobiDB-lite"/>
    </source>
</evidence>
<dbReference type="AlphaFoldDB" id="M7BEX9"/>
<feature type="compositionally biased region" description="Basic and acidic residues" evidence="1">
    <location>
        <begin position="60"/>
        <end position="75"/>
    </location>
</feature>
<evidence type="ECO:0000313" key="2">
    <source>
        <dbReference type="EMBL" id="EMP36501.1"/>
    </source>
</evidence>
<dbReference type="Proteomes" id="UP000031443">
    <property type="component" value="Unassembled WGS sequence"/>
</dbReference>
<organism evidence="2 3">
    <name type="scientific">Chelonia mydas</name>
    <name type="common">Green sea-turtle</name>
    <name type="synonym">Chelonia agassizi</name>
    <dbReference type="NCBI Taxonomy" id="8469"/>
    <lineage>
        <taxon>Eukaryota</taxon>
        <taxon>Metazoa</taxon>
        <taxon>Chordata</taxon>
        <taxon>Craniata</taxon>
        <taxon>Vertebrata</taxon>
        <taxon>Euteleostomi</taxon>
        <taxon>Archelosauria</taxon>
        <taxon>Testudinata</taxon>
        <taxon>Testudines</taxon>
        <taxon>Cryptodira</taxon>
        <taxon>Durocryptodira</taxon>
        <taxon>Americhelydia</taxon>
        <taxon>Chelonioidea</taxon>
        <taxon>Cheloniidae</taxon>
        <taxon>Chelonia</taxon>
    </lineage>
</organism>
<proteinExistence type="predicted"/>
<evidence type="ECO:0000313" key="3">
    <source>
        <dbReference type="Proteomes" id="UP000031443"/>
    </source>
</evidence>
<dbReference type="EMBL" id="KB525025">
    <property type="protein sequence ID" value="EMP36501.1"/>
    <property type="molecule type" value="Genomic_DNA"/>
</dbReference>
<name>M7BEX9_CHEMY</name>
<gene>
    <name evidence="2" type="ORF">UY3_06336</name>
</gene>
<feature type="region of interest" description="Disordered" evidence="1">
    <location>
        <begin position="37"/>
        <end position="75"/>
    </location>
</feature>
<accession>M7BEX9</accession>
<feature type="compositionally biased region" description="Basic and acidic residues" evidence="1">
    <location>
        <begin position="102"/>
        <end position="111"/>
    </location>
</feature>
<sequence>MAADSVGHCGVLSAQSCQLNQWMHSCATTVQLHRCHPKQPPPNCRRAQKSVGAATQRPPRRGERGAAAEFPPRDTDCRPILNAASMLGKLVPGAGPGSSAVCEDKPLIRSD</sequence>
<protein>
    <submittedName>
        <fullName evidence="2">Uncharacterized protein</fullName>
    </submittedName>
</protein>